<evidence type="ECO:0000313" key="4">
    <source>
        <dbReference type="Proteomes" id="UP001460888"/>
    </source>
</evidence>
<proteinExistence type="inferred from homology"/>
<dbReference type="Pfam" id="PF04333">
    <property type="entry name" value="MlaA"/>
    <property type="match status" value="1"/>
</dbReference>
<evidence type="ECO:0000313" key="3">
    <source>
        <dbReference type="EMBL" id="MES1929391.1"/>
    </source>
</evidence>
<keyword evidence="2" id="KW-0732">Signal</keyword>
<organism evidence="3 4">
    <name type="scientific">Salinisphaera dokdonensis CL-ES53</name>
    <dbReference type="NCBI Taxonomy" id="1304272"/>
    <lineage>
        <taxon>Bacteria</taxon>
        <taxon>Pseudomonadati</taxon>
        <taxon>Pseudomonadota</taxon>
        <taxon>Gammaproteobacteria</taxon>
        <taxon>Salinisphaerales</taxon>
        <taxon>Salinisphaeraceae</taxon>
        <taxon>Salinisphaera</taxon>
    </lineage>
</organism>
<sequence>MIASNRFGRRHGNAFVVVISLLLGACVSTPPPQTVDERTPDDVPVTQTTANPLAINDPWEGFNRRVYRFNALADRYALMPVVQVYRTVTPGFARTGVQNFFSNLGEINTFANSVLQIKPASSAVTLSRFVVNSTVGLAGLFDPATAMGLDQRNEDLGQTLGHYGVGAGPYLVLPFFGPSSLRDSVGLAGDQAFFFVLDPLQFDDYPWARVPYWPLYVINKRDTVNFRYYQTGSPFEYTLVRLVYMNYRALQVEE</sequence>
<dbReference type="PANTHER" id="PTHR30035:SF3">
    <property type="entry name" value="INTERMEMBRANE PHOSPHOLIPID TRANSPORT SYSTEM LIPOPROTEIN MLAA"/>
    <property type="match status" value="1"/>
</dbReference>
<gene>
    <name evidence="3" type="ORF">SADO_09042</name>
</gene>
<protein>
    <submittedName>
        <fullName evidence="3">VacJ family lipoprotein</fullName>
    </submittedName>
</protein>
<keyword evidence="4" id="KW-1185">Reference proteome</keyword>
<comment type="caution">
    <text evidence="3">The sequence shown here is derived from an EMBL/GenBank/DDBJ whole genome shotgun (WGS) entry which is preliminary data.</text>
</comment>
<dbReference type="PRINTS" id="PR01805">
    <property type="entry name" value="VACJLIPOPROT"/>
</dbReference>
<name>A0ABV2B0F9_9GAMM</name>
<dbReference type="Proteomes" id="UP001460888">
    <property type="component" value="Unassembled WGS sequence"/>
</dbReference>
<comment type="similarity">
    <text evidence="1">Belongs to the MlaA family.</text>
</comment>
<dbReference type="EMBL" id="APND01000002">
    <property type="protein sequence ID" value="MES1929391.1"/>
    <property type="molecule type" value="Genomic_DNA"/>
</dbReference>
<accession>A0ABV2B0F9</accession>
<dbReference type="PANTHER" id="PTHR30035">
    <property type="entry name" value="LIPOPROTEIN VACJ-RELATED"/>
    <property type="match status" value="1"/>
</dbReference>
<keyword evidence="3" id="KW-0449">Lipoprotein</keyword>
<evidence type="ECO:0000256" key="1">
    <source>
        <dbReference type="ARBA" id="ARBA00010634"/>
    </source>
</evidence>
<reference evidence="3 4" key="1">
    <citation type="submission" date="2013-03" db="EMBL/GenBank/DDBJ databases">
        <title>Salinisphaera dokdonensis CL-ES53 Genome Sequencing.</title>
        <authorList>
            <person name="Li C."/>
            <person name="Lai Q."/>
            <person name="Shao Z."/>
        </authorList>
    </citation>
    <scope>NUCLEOTIDE SEQUENCE [LARGE SCALE GENOMIC DNA]</scope>
    <source>
        <strain evidence="3 4">CL-ES53</strain>
    </source>
</reference>
<dbReference type="RefSeq" id="WP_353110880.1">
    <property type="nucleotide sequence ID" value="NZ_APND01000002.1"/>
</dbReference>
<evidence type="ECO:0000256" key="2">
    <source>
        <dbReference type="ARBA" id="ARBA00022729"/>
    </source>
</evidence>
<dbReference type="InterPro" id="IPR007428">
    <property type="entry name" value="MlaA"/>
</dbReference>